<dbReference type="EMBL" id="RDPI01001253">
    <property type="protein sequence ID" value="MBF4376942.1"/>
    <property type="molecule type" value="Genomic_DNA"/>
</dbReference>
<name>A0ABR9ZG34_VIBAN</name>
<gene>
    <name evidence="1" type="ORF">EAY46_28620</name>
</gene>
<feature type="non-terminal residue" evidence="1">
    <location>
        <position position="1"/>
    </location>
</feature>
<evidence type="ECO:0000313" key="1">
    <source>
        <dbReference type="EMBL" id="MBF4376942.1"/>
    </source>
</evidence>
<sequence>NVGTFIAGAALGALIVGLAGKSK</sequence>
<keyword evidence="2" id="KW-1185">Reference proteome</keyword>
<organism evidence="1 2">
    <name type="scientific">Vibrio anguillarum</name>
    <name type="common">Listonella anguillarum</name>
    <dbReference type="NCBI Taxonomy" id="55601"/>
    <lineage>
        <taxon>Bacteria</taxon>
        <taxon>Pseudomonadati</taxon>
        <taxon>Pseudomonadota</taxon>
        <taxon>Gammaproteobacteria</taxon>
        <taxon>Vibrionales</taxon>
        <taxon>Vibrionaceae</taxon>
        <taxon>Vibrio</taxon>
    </lineage>
</organism>
<evidence type="ECO:0000313" key="2">
    <source>
        <dbReference type="Proteomes" id="UP000726136"/>
    </source>
</evidence>
<dbReference type="Proteomes" id="UP000726136">
    <property type="component" value="Unassembled WGS sequence"/>
</dbReference>
<comment type="caution">
    <text evidence="1">The sequence shown here is derived from an EMBL/GenBank/DDBJ whole genome shotgun (WGS) entry which is preliminary data.</text>
</comment>
<proteinExistence type="predicted"/>
<accession>A0ABR9ZG34</accession>
<reference evidence="1 2" key="1">
    <citation type="journal article" date="2021" name="PeerJ">
        <title>Analysis of 44 Vibrio anguillarum genomes reveals high genetic diversity.</title>
        <authorList>
            <person name="Hansen M.J."/>
            <person name="Dalsgaard I."/>
        </authorList>
    </citation>
    <scope>NUCLEOTIDE SEQUENCE [LARGE SCALE GENOMIC DNA]</scope>
    <source>
        <strain evidence="1 2">040915-1/1B</strain>
    </source>
</reference>
<protein>
    <submittedName>
        <fullName evidence="1">Transcriptional regulator</fullName>
    </submittedName>
</protein>